<dbReference type="InterPro" id="IPR000719">
    <property type="entry name" value="Prot_kinase_dom"/>
</dbReference>
<reference evidence="11" key="1">
    <citation type="submission" date="2015-11" db="EMBL/GenBank/DDBJ databases">
        <authorList>
            <person name="Varghese N."/>
        </authorList>
    </citation>
    <scope>NUCLEOTIDE SEQUENCE [LARGE SCALE GENOMIC DNA]</scope>
    <source>
        <strain evidence="11">DSM 45899</strain>
    </source>
</reference>
<dbReference type="PANTHER" id="PTHR43289:SF6">
    <property type="entry name" value="SERINE_THREONINE-PROTEIN KINASE NEKL-3"/>
    <property type="match status" value="1"/>
</dbReference>
<dbReference type="RefSeq" id="WP_091277773.1">
    <property type="nucleotide sequence ID" value="NZ_FAOZ01000009.1"/>
</dbReference>
<dbReference type="SMART" id="SM00220">
    <property type="entry name" value="S_TKc"/>
    <property type="match status" value="1"/>
</dbReference>
<sequence length="618" mass="65360">MMIDRARVAAAVPNYVLGEDLGAGAFGLVLRAEHRRMRRPSAIKVMRARDAGGEWIDFAAEARLLGSLDHPHVVRVYDYVEDDDLRLVVMELLGGGTLSRRRSRLTPEQACAVGLAVAAALSHTHDHNVLHRDVKGDNILFAADGTVKVVDFGIARVFEGAATTASKVVGTPMHMAPEQIERGRLGPATDLYALGSVLYRLLTGRPPFDPRQPLHVLWHQQLSAPPPPMPGVAGPVAEVVLHALAKDPAARPPDAVTFATALAHAATEAYGAGWTVRAGLPLHLDDAVRRAAEGTSLGGVRSPGAAIPEAVIPAGDEPPAAIGGAVAVRRDAAADGADSDHGDDGGEDRGVGATRKLAQGGKPDLWDGAEPTAQGLARLRGTLGPDHPDTLAAANSLAVRLSARGDHRAARALDEDTLARRGRVLGPDHPDTLTSAHNLAVDLAELGDQAAARDLYRETLARRRRVLGPDHPDTLGTANNLGIVLGALGDHLAACELGEDTLIRRRRVLGESHPDSLTSAYNLAVRLSALGDHEAACELGEDTFTRRGAVLGPGHPDTVKSAYNLAVYLGRLGRYPRAREIGADVLASRLRALGPEHPETREVEEALQWWVDQEAAGG</sequence>
<feature type="region of interest" description="Disordered" evidence="8">
    <location>
        <begin position="332"/>
        <end position="370"/>
    </location>
</feature>
<dbReference type="Pfam" id="PF13424">
    <property type="entry name" value="TPR_12"/>
    <property type="match status" value="1"/>
</dbReference>
<accession>A0A0S4QQ33</accession>
<dbReference type="SUPFAM" id="SSF48452">
    <property type="entry name" value="TPR-like"/>
    <property type="match status" value="2"/>
</dbReference>
<keyword evidence="4 7" id="KW-0547">Nucleotide-binding</keyword>
<dbReference type="CDD" id="cd14014">
    <property type="entry name" value="STKc_PknB_like"/>
    <property type="match status" value="1"/>
</dbReference>
<protein>
    <recommendedName>
        <fullName evidence="1">non-specific serine/threonine protein kinase</fullName>
        <ecNumber evidence="1">2.7.11.1</ecNumber>
    </recommendedName>
</protein>
<feature type="binding site" evidence="7">
    <location>
        <position position="44"/>
    </location>
    <ligand>
        <name>ATP</name>
        <dbReference type="ChEBI" id="CHEBI:30616"/>
    </ligand>
</feature>
<dbReference type="GO" id="GO:0004674">
    <property type="term" value="F:protein serine/threonine kinase activity"/>
    <property type="evidence" value="ECO:0007669"/>
    <property type="project" value="UniProtKB-KW"/>
</dbReference>
<dbReference type="InterPro" id="IPR011009">
    <property type="entry name" value="Kinase-like_dom_sf"/>
</dbReference>
<dbReference type="Proteomes" id="UP000198802">
    <property type="component" value="Unassembled WGS sequence"/>
</dbReference>
<evidence type="ECO:0000256" key="3">
    <source>
        <dbReference type="ARBA" id="ARBA00022679"/>
    </source>
</evidence>
<evidence type="ECO:0000256" key="5">
    <source>
        <dbReference type="ARBA" id="ARBA00022777"/>
    </source>
</evidence>
<dbReference type="InterPro" id="IPR017441">
    <property type="entry name" value="Protein_kinase_ATP_BS"/>
</dbReference>
<dbReference type="Pfam" id="PF00069">
    <property type="entry name" value="Pkinase"/>
    <property type="match status" value="1"/>
</dbReference>
<keyword evidence="6 7" id="KW-0067">ATP-binding</keyword>
<dbReference type="PROSITE" id="PS00108">
    <property type="entry name" value="PROTEIN_KINASE_ST"/>
    <property type="match status" value="1"/>
</dbReference>
<keyword evidence="11" id="KW-1185">Reference proteome</keyword>
<evidence type="ECO:0000256" key="6">
    <source>
        <dbReference type="ARBA" id="ARBA00022840"/>
    </source>
</evidence>
<dbReference type="Gene3D" id="1.10.510.10">
    <property type="entry name" value="Transferase(Phosphotransferase) domain 1"/>
    <property type="match status" value="1"/>
</dbReference>
<gene>
    <name evidence="10" type="ORF">Ga0074812_109128</name>
</gene>
<keyword evidence="5 10" id="KW-0418">Kinase</keyword>
<dbReference type="Pfam" id="PF13374">
    <property type="entry name" value="TPR_10"/>
    <property type="match status" value="3"/>
</dbReference>
<evidence type="ECO:0000313" key="10">
    <source>
        <dbReference type="EMBL" id="CUU56908.1"/>
    </source>
</evidence>
<evidence type="ECO:0000256" key="8">
    <source>
        <dbReference type="SAM" id="MobiDB-lite"/>
    </source>
</evidence>
<dbReference type="Gene3D" id="1.25.40.10">
    <property type="entry name" value="Tetratricopeptide repeat domain"/>
    <property type="match status" value="2"/>
</dbReference>
<evidence type="ECO:0000256" key="4">
    <source>
        <dbReference type="ARBA" id="ARBA00022741"/>
    </source>
</evidence>
<proteinExistence type="predicted"/>
<keyword evidence="2 10" id="KW-0723">Serine/threonine-protein kinase</keyword>
<evidence type="ECO:0000313" key="11">
    <source>
        <dbReference type="Proteomes" id="UP000198802"/>
    </source>
</evidence>
<dbReference type="AlphaFoldDB" id="A0A0S4QQ33"/>
<evidence type="ECO:0000259" key="9">
    <source>
        <dbReference type="PROSITE" id="PS50011"/>
    </source>
</evidence>
<feature type="domain" description="Protein kinase" evidence="9">
    <location>
        <begin position="15"/>
        <end position="267"/>
    </location>
</feature>
<dbReference type="InterPro" id="IPR008271">
    <property type="entry name" value="Ser/Thr_kinase_AS"/>
</dbReference>
<dbReference type="InterPro" id="IPR011990">
    <property type="entry name" value="TPR-like_helical_dom_sf"/>
</dbReference>
<dbReference type="EMBL" id="FAOZ01000009">
    <property type="protein sequence ID" value="CUU56908.1"/>
    <property type="molecule type" value="Genomic_DNA"/>
</dbReference>
<keyword evidence="3" id="KW-0808">Transferase</keyword>
<evidence type="ECO:0000256" key="1">
    <source>
        <dbReference type="ARBA" id="ARBA00012513"/>
    </source>
</evidence>
<dbReference type="PROSITE" id="PS50011">
    <property type="entry name" value="PROTEIN_KINASE_DOM"/>
    <property type="match status" value="1"/>
</dbReference>
<dbReference type="GO" id="GO:0005524">
    <property type="term" value="F:ATP binding"/>
    <property type="evidence" value="ECO:0007669"/>
    <property type="project" value="UniProtKB-UniRule"/>
</dbReference>
<dbReference type="PANTHER" id="PTHR43289">
    <property type="entry name" value="MITOGEN-ACTIVATED PROTEIN KINASE KINASE KINASE 20-RELATED"/>
    <property type="match status" value="1"/>
</dbReference>
<dbReference type="EC" id="2.7.11.1" evidence="1"/>
<feature type="compositionally biased region" description="Basic and acidic residues" evidence="8">
    <location>
        <begin position="332"/>
        <end position="350"/>
    </location>
</feature>
<dbReference type="PROSITE" id="PS00107">
    <property type="entry name" value="PROTEIN_KINASE_ATP"/>
    <property type="match status" value="1"/>
</dbReference>
<evidence type="ECO:0000256" key="2">
    <source>
        <dbReference type="ARBA" id="ARBA00022527"/>
    </source>
</evidence>
<organism evidence="10 11">
    <name type="scientific">Parafrankia irregularis</name>
    <dbReference type="NCBI Taxonomy" id="795642"/>
    <lineage>
        <taxon>Bacteria</taxon>
        <taxon>Bacillati</taxon>
        <taxon>Actinomycetota</taxon>
        <taxon>Actinomycetes</taxon>
        <taxon>Frankiales</taxon>
        <taxon>Frankiaceae</taxon>
        <taxon>Parafrankia</taxon>
    </lineage>
</organism>
<name>A0A0S4QQ33_9ACTN</name>
<dbReference type="SUPFAM" id="SSF56112">
    <property type="entry name" value="Protein kinase-like (PK-like)"/>
    <property type="match status" value="1"/>
</dbReference>
<evidence type="ECO:0000256" key="7">
    <source>
        <dbReference type="PROSITE-ProRule" id="PRU10141"/>
    </source>
</evidence>